<dbReference type="Gene3D" id="1.10.510.10">
    <property type="entry name" value="Transferase(Phosphotransferase) domain 1"/>
    <property type="match status" value="1"/>
</dbReference>
<dbReference type="PANTHER" id="PTHR27005:SF215">
    <property type="entry name" value="OS09G0562600 PROTEIN"/>
    <property type="match status" value="1"/>
</dbReference>
<dbReference type="Pfam" id="PF13947">
    <property type="entry name" value="GUB_WAK_bind"/>
    <property type="match status" value="1"/>
</dbReference>
<dbReference type="PROSITE" id="PS50011">
    <property type="entry name" value="PROTEIN_KINASE_DOM"/>
    <property type="match status" value="1"/>
</dbReference>
<dbReference type="InterPro" id="IPR011009">
    <property type="entry name" value="Kinase-like_dom_sf"/>
</dbReference>
<feature type="signal peptide" evidence="15">
    <location>
        <begin position="1"/>
        <end position="20"/>
    </location>
</feature>
<dbReference type="SUPFAM" id="SSF56112">
    <property type="entry name" value="Protein kinase-like (PK-like)"/>
    <property type="match status" value="1"/>
</dbReference>
<evidence type="ECO:0000256" key="2">
    <source>
        <dbReference type="ARBA" id="ARBA00022527"/>
    </source>
</evidence>
<dbReference type="Gramene" id="TVU06340">
    <property type="protein sequence ID" value="TVU06340"/>
    <property type="gene ID" value="EJB05_49549"/>
</dbReference>
<keyword evidence="7" id="KW-0418">Kinase</keyword>
<comment type="caution">
    <text evidence="17">The sequence shown here is derived from an EMBL/GenBank/DDBJ whole genome shotgun (WGS) entry which is preliminary data.</text>
</comment>
<keyword evidence="5 15" id="KW-0732">Signal</keyword>
<organism evidence="17 18">
    <name type="scientific">Eragrostis curvula</name>
    <name type="common">weeping love grass</name>
    <dbReference type="NCBI Taxonomy" id="38414"/>
    <lineage>
        <taxon>Eukaryota</taxon>
        <taxon>Viridiplantae</taxon>
        <taxon>Streptophyta</taxon>
        <taxon>Embryophyta</taxon>
        <taxon>Tracheophyta</taxon>
        <taxon>Spermatophyta</taxon>
        <taxon>Magnoliopsida</taxon>
        <taxon>Liliopsida</taxon>
        <taxon>Poales</taxon>
        <taxon>Poaceae</taxon>
        <taxon>PACMAD clade</taxon>
        <taxon>Chloridoideae</taxon>
        <taxon>Eragrostideae</taxon>
        <taxon>Eragrostidinae</taxon>
        <taxon>Eragrostis</taxon>
    </lineage>
</organism>
<feature type="binding site" evidence="13">
    <location>
        <position position="533"/>
    </location>
    <ligand>
        <name>ATP</name>
        <dbReference type="ChEBI" id="CHEBI:30616"/>
    </ligand>
</feature>
<dbReference type="InterPro" id="IPR008271">
    <property type="entry name" value="Ser/Thr_kinase_AS"/>
</dbReference>
<evidence type="ECO:0000256" key="10">
    <source>
        <dbReference type="ARBA" id="ARBA00023136"/>
    </source>
</evidence>
<dbReference type="InterPro" id="IPR045274">
    <property type="entry name" value="WAK-like"/>
</dbReference>
<dbReference type="Pfam" id="PF07714">
    <property type="entry name" value="PK_Tyr_Ser-Thr"/>
    <property type="match status" value="1"/>
</dbReference>
<keyword evidence="11" id="KW-1015">Disulfide bond</keyword>
<name>A0A5J9T4N1_9POAL</name>
<keyword evidence="6 13" id="KW-0547">Nucleotide-binding</keyword>
<feature type="transmembrane region" description="Helical" evidence="14">
    <location>
        <begin position="426"/>
        <end position="452"/>
    </location>
</feature>
<evidence type="ECO:0000256" key="13">
    <source>
        <dbReference type="PROSITE-ProRule" id="PRU10141"/>
    </source>
</evidence>
<dbReference type="InterPro" id="IPR000719">
    <property type="entry name" value="Prot_kinase_dom"/>
</dbReference>
<comment type="subcellular location">
    <subcellularLocation>
        <location evidence="1">Membrane</location>
        <topology evidence="1">Single-pass type I membrane protein</topology>
    </subcellularLocation>
</comment>
<evidence type="ECO:0000256" key="15">
    <source>
        <dbReference type="SAM" id="SignalP"/>
    </source>
</evidence>
<dbReference type="Proteomes" id="UP000324897">
    <property type="component" value="Unassembled WGS sequence"/>
</dbReference>
<keyword evidence="18" id="KW-1185">Reference proteome</keyword>
<dbReference type="OrthoDB" id="664115at2759"/>
<dbReference type="AlphaFoldDB" id="A0A5J9T4N1"/>
<evidence type="ECO:0000256" key="9">
    <source>
        <dbReference type="ARBA" id="ARBA00022989"/>
    </source>
</evidence>
<keyword evidence="10 14" id="KW-0472">Membrane</keyword>
<keyword evidence="9 14" id="KW-1133">Transmembrane helix</keyword>
<evidence type="ECO:0000256" key="11">
    <source>
        <dbReference type="ARBA" id="ARBA00023157"/>
    </source>
</evidence>
<evidence type="ECO:0000259" key="16">
    <source>
        <dbReference type="PROSITE" id="PS50011"/>
    </source>
</evidence>
<dbReference type="EMBL" id="RWGY01000051">
    <property type="protein sequence ID" value="TVU06340.1"/>
    <property type="molecule type" value="Genomic_DNA"/>
</dbReference>
<dbReference type="CDD" id="cd14066">
    <property type="entry name" value="STKc_IRAK"/>
    <property type="match status" value="1"/>
</dbReference>
<gene>
    <name evidence="17" type="ORF">EJB05_49549</name>
</gene>
<dbReference type="GO" id="GO:0005524">
    <property type="term" value="F:ATP binding"/>
    <property type="evidence" value="ECO:0007669"/>
    <property type="project" value="UniProtKB-UniRule"/>
</dbReference>
<dbReference type="FunFam" id="3.30.200.20:FF:000043">
    <property type="entry name" value="Wall-associated receptor kinase 2"/>
    <property type="match status" value="1"/>
</dbReference>
<keyword evidence="8 13" id="KW-0067">ATP-binding</keyword>
<dbReference type="Gene3D" id="3.30.200.20">
    <property type="entry name" value="Phosphorylase Kinase, domain 1"/>
    <property type="match status" value="1"/>
</dbReference>
<keyword evidence="3" id="KW-0808">Transferase</keyword>
<feature type="non-terminal residue" evidence="17">
    <location>
        <position position="1"/>
    </location>
</feature>
<feature type="chain" id="PRO_5023847767" description="Protein kinase domain-containing protein" evidence="15">
    <location>
        <begin position="21"/>
        <end position="825"/>
    </location>
</feature>
<dbReference type="InterPro" id="IPR025287">
    <property type="entry name" value="WAK_GUB"/>
</dbReference>
<dbReference type="FunFam" id="1.10.510.10:FF:000084">
    <property type="entry name" value="Wall-associated receptor kinase 2"/>
    <property type="match status" value="1"/>
</dbReference>
<dbReference type="SMART" id="SM00220">
    <property type="entry name" value="S_TKc"/>
    <property type="match status" value="1"/>
</dbReference>
<sequence>MAITSAVVAVVLVLLATAAATPAPVGRAGCSTSCGNVSVPFPFGFGSPECYWPGFNLTCDDMSGPSPPRLLLGDGTLRVAEISLRNTTVRVIRKGSAMDGADITTDRNVSFGGSFMDYGYRVSSGNELVLSGCNLLATLREDLGPGKSGIISGCAAFCSFRDKKKNSVGQPTGKYCSGMACCQAPINYLCSPTGVQLRWLDTGDHREELTFLPAYVFVAEEGWFDQRPLADELLSVKQRPSTAALEVPLLLQWGVKQGLPKLPDWPVNTTMEQRKSCPGDAYRKLCESEQSLCVARNIGYACQCQDGYEGNPYLAHGCQVEARRESEREISHRLVLELASLTPLIYFLEHRISTSVNARMNMGASANVSTQLVATDASVREELTATTPSETAASSLQLQHLVGTRVYVRERKLLQLHAKVASTYTFAGFSIGIGVSSAAGFMLLVLVGIYMTKRFKHRREERLKKRFFKQNRGQLLQQLVSQRADIAERMIIPVDELATATNHFDKARELGGGGHGTVYKGILSDLRVVAIKKSKITVQKEIDEFINEVAILSQIHHRNVVKLIGCCLETEVPLLVYEFISNGTLYHHLHIEGPKSLSWVTRLRVAAETASALAYLHSSVSIPIIHRDIKSSNILLEDTMTSKVSDFGASRYIPIDKTGLTTMVQGTIGYLDPMYFYTGRLTEKSDVYSFGVILVELLTRKKPFSCFFSDGNGLVTHFVNLLSEQTLVQILDPQVIEEGGNEIEEVSLLAASCIKLTGDERPTMRQVEHTLERVLASMNYVKCERVVSKTNDNDTAATNYSSAMEWQSVQESSRKYSIEEEVKNT</sequence>
<evidence type="ECO:0000313" key="17">
    <source>
        <dbReference type="EMBL" id="TVU06340.1"/>
    </source>
</evidence>
<dbReference type="PANTHER" id="PTHR27005">
    <property type="entry name" value="WALL-ASSOCIATED RECEPTOR KINASE-LIKE 21"/>
    <property type="match status" value="1"/>
</dbReference>
<evidence type="ECO:0000256" key="8">
    <source>
        <dbReference type="ARBA" id="ARBA00022840"/>
    </source>
</evidence>
<proteinExistence type="predicted"/>
<accession>A0A5J9T4N1</accession>
<reference evidence="17 18" key="1">
    <citation type="journal article" date="2019" name="Sci. Rep.">
        <title>A high-quality genome of Eragrostis curvula grass provides insights into Poaceae evolution and supports new strategies to enhance forage quality.</title>
        <authorList>
            <person name="Carballo J."/>
            <person name="Santos B.A.C.M."/>
            <person name="Zappacosta D."/>
            <person name="Garbus I."/>
            <person name="Selva J.P."/>
            <person name="Gallo C.A."/>
            <person name="Diaz A."/>
            <person name="Albertini E."/>
            <person name="Caccamo M."/>
            <person name="Echenique V."/>
        </authorList>
    </citation>
    <scope>NUCLEOTIDE SEQUENCE [LARGE SCALE GENOMIC DNA]</scope>
    <source>
        <strain evidence="18">cv. Victoria</strain>
        <tissue evidence="17">Leaf</tissue>
    </source>
</reference>
<dbReference type="GO" id="GO:0007166">
    <property type="term" value="P:cell surface receptor signaling pathway"/>
    <property type="evidence" value="ECO:0007669"/>
    <property type="project" value="InterPro"/>
</dbReference>
<evidence type="ECO:0000256" key="5">
    <source>
        <dbReference type="ARBA" id="ARBA00022729"/>
    </source>
</evidence>
<keyword evidence="12" id="KW-0325">Glycoprotein</keyword>
<dbReference type="GO" id="GO:0004674">
    <property type="term" value="F:protein serine/threonine kinase activity"/>
    <property type="evidence" value="ECO:0007669"/>
    <property type="project" value="UniProtKB-KW"/>
</dbReference>
<evidence type="ECO:0000313" key="18">
    <source>
        <dbReference type="Proteomes" id="UP000324897"/>
    </source>
</evidence>
<dbReference type="GO" id="GO:0030247">
    <property type="term" value="F:polysaccharide binding"/>
    <property type="evidence" value="ECO:0007669"/>
    <property type="project" value="InterPro"/>
</dbReference>
<dbReference type="PROSITE" id="PS00108">
    <property type="entry name" value="PROTEIN_KINASE_ST"/>
    <property type="match status" value="1"/>
</dbReference>
<evidence type="ECO:0000256" key="3">
    <source>
        <dbReference type="ARBA" id="ARBA00022679"/>
    </source>
</evidence>
<dbReference type="PROSITE" id="PS00107">
    <property type="entry name" value="PROTEIN_KINASE_ATP"/>
    <property type="match status" value="1"/>
</dbReference>
<dbReference type="InterPro" id="IPR001245">
    <property type="entry name" value="Ser-Thr/Tyr_kinase_cat_dom"/>
</dbReference>
<protein>
    <recommendedName>
        <fullName evidence="16">Protein kinase domain-containing protein</fullName>
    </recommendedName>
</protein>
<evidence type="ECO:0000256" key="6">
    <source>
        <dbReference type="ARBA" id="ARBA00022741"/>
    </source>
</evidence>
<evidence type="ECO:0000256" key="12">
    <source>
        <dbReference type="ARBA" id="ARBA00023180"/>
    </source>
</evidence>
<evidence type="ECO:0000256" key="4">
    <source>
        <dbReference type="ARBA" id="ARBA00022692"/>
    </source>
</evidence>
<evidence type="ECO:0000256" key="14">
    <source>
        <dbReference type="SAM" id="Phobius"/>
    </source>
</evidence>
<dbReference type="GO" id="GO:0005886">
    <property type="term" value="C:plasma membrane"/>
    <property type="evidence" value="ECO:0007669"/>
    <property type="project" value="TreeGrafter"/>
</dbReference>
<dbReference type="InterPro" id="IPR017441">
    <property type="entry name" value="Protein_kinase_ATP_BS"/>
</dbReference>
<keyword evidence="2" id="KW-0723">Serine/threonine-protein kinase</keyword>
<evidence type="ECO:0000256" key="7">
    <source>
        <dbReference type="ARBA" id="ARBA00022777"/>
    </source>
</evidence>
<evidence type="ECO:0000256" key="1">
    <source>
        <dbReference type="ARBA" id="ARBA00004479"/>
    </source>
</evidence>
<feature type="domain" description="Protein kinase" evidence="16">
    <location>
        <begin position="504"/>
        <end position="772"/>
    </location>
</feature>
<keyword evidence="4 14" id="KW-0812">Transmembrane</keyword>